<dbReference type="EMBL" id="LAZR01005924">
    <property type="protein sequence ID" value="KKM96100.1"/>
    <property type="molecule type" value="Genomic_DNA"/>
</dbReference>
<feature type="non-terminal residue" evidence="1">
    <location>
        <position position="249"/>
    </location>
</feature>
<comment type="caution">
    <text evidence="1">The sequence shown here is derived from an EMBL/GenBank/DDBJ whole genome shotgun (WGS) entry which is preliminary data.</text>
</comment>
<protein>
    <submittedName>
        <fullName evidence="1">Uncharacterized protein</fullName>
    </submittedName>
</protein>
<organism evidence="1">
    <name type="scientific">marine sediment metagenome</name>
    <dbReference type="NCBI Taxonomy" id="412755"/>
    <lineage>
        <taxon>unclassified sequences</taxon>
        <taxon>metagenomes</taxon>
        <taxon>ecological metagenomes</taxon>
    </lineage>
</organism>
<accession>A0A0F9P4V5</accession>
<gene>
    <name evidence="1" type="ORF">LCGC14_1181450</name>
</gene>
<name>A0A0F9P4V5_9ZZZZ</name>
<sequence length="249" mass="27185">MPRIPKFILTDTVPPISKVRVSGGNVPSAFSIVGKALGDLEQLGQQAIKRRDQFEEKKKALIQRVDLQYGTRWFQETMRKARLAKANILLLPSNEMANATDKAIGDLTAEFLANLNDIPNANLGKGLDPFVQAKLAADWHVALGNLFAGVPEAATLKVGVESLTDLRLFRNDQLDEIMKTGSVLDFLSHLDQVDDATTQLLKSGLLPGNVQAGLPGEAQAWEEKAVEGFTHQLIRNLGQDAIPILKEQG</sequence>
<reference evidence="1" key="1">
    <citation type="journal article" date="2015" name="Nature">
        <title>Complex archaea that bridge the gap between prokaryotes and eukaryotes.</title>
        <authorList>
            <person name="Spang A."/>
            <person name="Saw J.H."/>
            <person name="Jorgensen S.L."/>
            <person name="Zaremba-Niedzwiedzka K."/>
            <person name="Martijn J."/>
            <person name="Lind A.E."/>
            <person name="van Eijk R."/>
            <person name="Schleper C."/>
            <person name="Guy L."/>
            <person name="Ettema T.J."/>
        </authorList>
    </citation>
    <scope>NUCLEOTIDE SEQUENCE</scope>
</reference>
<dbReference type="AlphaFoldDB" id="A0A0F9P4V5"/>
<evidence type="ECO:0000313" key="1">
    <source>
        <dbReference type="EMBL" id="KKM96100.1"/>
    </source>
</evidence>
<proteinExistence type="predicted"/>